<evidence type="ECO:0000313" key="2">
    <source>
        <dbReference type="EMBL" id="CEM32314.1"/>
    </source>
</evidence>
<name>A0A0G4GPN5_9ALVE</name>
<evidence type="ECO:0000256" key="1">
    <source>
        <dbReference type="SAM" id="MobiDB-lite"/>
    </source>
</evidence>
<feature type="region of interest" description="Disordered" evidence="1">
    <location>
        <begin position="398"/>
        <end position="421"/>
    </location>
</feature>
<sequence>MLESAPSVFETVRPSSSIWNQPKPSYTLLVSVHFISLSVRVCVNAEDAVSKEGVATSVQTSLFSLPVEVGWPRDVESGKSMAVKLGRVASQSYVKFLSFSPPIPIPWPLLERSEWKSWSLPFFREEIEDDGDVSLSLPFPLQSVKILRFSRPTPILMLPKGKGKHSKSGGTTEGGDRLTSANPFPAFRLDIRKECLLGGVVRTWTGRVETDTHISAPVEDDVKGHSNSLQKTPTVSSGLLVIGCEFLDVVDARTPRGTGGSPSPSPAPASASSSSAHEQETAGAGPSPSHVARFRLHSVLSDYRSPIVGGERVPPWLLPARILAYKCTQLIVHKFALRAFHRQCHDDFPTLMVAPFQRLDGNASLAWTNGTSLTEITKWTREGDGAFKMLLQTHARPSSSFQFRSRAPAEAPSKKRPKEDVAGRTFDASAIEVSALLSVLLVAYAITAFLICRRFPKPPEKQMDAERPRAAADTPSKDESADIERDREVPLRLKSRVPVLVEDPPTQVPSTTERAGGAKERVVNVPGSRWQAARKEAERVDAELNVVEETDSCASSVVRFFLQEAAREEERKDGSQAVGSVDGRSPPPSVQNQLEDCADRAEGGVGRVLHEESFARGVAEASARPRKLESEGGREPATPVPSSLPRSRLGPSEARSLADEPSRSLPLGSSDGLEVQELGSASQE</sequence>
<accession>A0A0G4GPN5</accession>
<feature type="region of interest" description="Disordered" evidence="1">
    <location>
        <begin position="253"/>
        <end position="289"/>
    </location>
</feature>
<feature type="compositionally biased region" description="Basic and acidic residues" evidence="1">
    <location>
        <begin position="597"/>
        <end position="614"/>
    </location>
</feature>
<feature type="region of interest" description="Disordered" evidence="1">
    <location>
        <begin position="459"/>
        <end position="485"/>
    </location>
</feature>
<organism evidence="2">
    <name type="scientific">Chromera velia CCMP2878</name>
    <dbReference type="NCBI Taxonomy" id="1169474"/>
    <lineage>
        <taxon>Eukaryota</taxon>
        <taxon>Sar</taxon>
        <taxon>Alveolata</taxon>
        <taxon>Colpodellida</taxon>
        <taxon>Chromeraceae</taxon>
        <taxon>Chromera</taxon>
    </lineage>
</organism>
<feature type="compositionally biased region" description="Low complexity" evidence="1">
    <location>
        <begin position="640"/>
        <end position="652"/>
    </location>
</feature>
<dbReference type="EMBL" id="CDMZ01001420">
    <property type="protein sequence ID" value="CEM32314.1"/>
    <property type="molecule type" value="Genomic_DNA"/>
</dbReference>
<gene>
    <name evidence="2" type="ORF">Cvel_22826</name>
</gene>
<protein>
    <submittedName>
        <fullName evidence="2">Uncharacterized protein</fullName>
    </submittedName>
</protein>
<dbReference type="VEuPathDB" id="CryptoDB:Cvel_22826"/>
<feature type="region of interest" description="Disordered" evidence="1">
    <location>
        <begin position="159"/>
        <end position="179"/>
    </location>
</feature>
<proteinExistence type="predicted"/>
<feature type="region of interest" description="Disordered" evidence="1">
    <location>
        <begin position="566"/>
        <end position="684"/>
    </location>
</feature>
<dbReference type="AlphaFoldDB" id="A0A0G4GPN5"/>
<reference evidence="2" key="1">
    <citation type="submission" date="2014-11" db="EMBL/GenBank/DDBJ databases">
        <authorList>
            <person name="Otto D Thomas"/>
            <person name="Naeem Raeece"/>
        </authorList>
    </citation>
    <scope>NUCLEOTIDE SEQUENCE</scope>
</reference>